<feature type="region of interest" description="Disordered" evidence="2">
    <location>
        <begin position="733"/>
        <end position="752"/>
    </location>
</feature>
<feature type="region of interest" description="Disordered" evidence="2">
    <location>
        <begin position="783"/>
        <end position="821"/>
    </location>
</feature>
<sequence length="821" mass="92753">MHRRLGRWLSKKSHQADQADQAAAPHHEASAITPADQDEQRHAGNQLTTPGPSRPSPSPALSAHGFSGEASKSSPQSLISDSPFGLKELVSQPPDKQDAVDIVAIHGLNGHREKTWIDKTTRAIIRAHEQNRYYASLLENIQGVVFFATPHRGSDLAFWGSIAARAVQAASFGVSMNVKLSKDLKVNSDMLKLISDSFVYRGGNLKIQSFYETEFIPKLNCRVVERDSATLGWSNELDIASSSNHSTICKFPSSTDQRYQAAIFAILDILDSPGENIDPPFTDCEESCIGQLNADSEHQLGQLDDSIPGTCEWVLSHEKWQQWESWPGSSLLWITSNAGCGKSVLAKFIVNHFQEKQDAGTLRNLGYFFFMDGISHQNNASVAISALLYQLYRSQHGLIKHAMKKIDGIPSQIVNRFSTLWPILVNSVSDSSAKDIIWILDGLDECEAQSLRQFITAFSAFFDSHSATESRLSRCSLKVILLSRPTSLIQQVLGLFTDKNMLRVNHSNKFRLAGEDENEALTADIIRFAQWKISDLASASALPEDVLERLRKRVHRTWTSEHEAGNRWKPMWLSNKLEDHDFQEHDERVLKHLLKRFNAIDDWFIQTRNAGNTNSAKAAQRQRTREKGLRDSGLEADNLHEESFERLLHLTEKLEEERLQALEDYADPLAFLAAEGTPKLPTFETQIEAVLAETEREDDLHEALIHFGLFDLEDAGLQEDEVLSEYWKSRADERNEHRRVDDEDEDESENYYEEDIEGNIPNRMKHYILEKKKVAMRGSLVLGTPGANLPGLSNPDSRSFDDSMMHHLRESMDERKKQSKT</sequence>
<gene>
    <name evidence="4" type="ORF">G7Z17_g1386</name>
</gene>
<accession>A0A9P5HMV4</accession>
<evidence type="ECO:0000256" key="1">
    <source>
        <dbReference type="ARBA" id="ARBA00022737"/>
    </source>
</evidence>
<dbReference type="Gene3D" id="3.40.50.300">
    <property type="entry name" value="P-loop containing nucleotide triphosphate hydrolases"/>
    <property type="match status" value="1"/>
</dbReference>
<protein>
    <recommendedName>
        <fullName evidence="3">Nephrocystin 3-like N-terminal domain-containing protein</fullName>
    </recommendedName>
</protein>
<organism evidence="4 5">
    <name type="scientific">Cylindrodendrum hubeiense</name>
    <dbReference type="NCBI Taxonomy" id="595255"/>
    <lineage>
        <taxon>Eukaryota</taxon>
        <taxon>Fungi</taxon>
        <taxon>Dikarya</taxon>
        <taxon>Ascomycota</taxon>
        <taxon>Pezizomycotina</taxon>
        <taxon>Sordariomycetes</taxon>
        <taxon>Hypocreomycetidae</taxon>
        <taxon>Hypocreales</taxon>
        <taxon>Nectriaceae</taxon>
        <taxon>Cylindrodendrum</taxon>
    </lineage>
</organism>
<proteinExistence type="predicted"/>
<feature type="region of interest" description="Disordered" evidence="2">
    <location>
        <begin position="1"/>
        <end position="78"/>
    </location>
</feature>
<dbReference type="Proteomes" id="UP000722485">
    <property type="component" value="Unassembled WGS sequence"/>
</dbReference>
<feature type="compositionally biased region" description="Basic residues" evidence="2">
    <location>
        <begin position="1"/>
        <end position="13"/>
    </location>
</feature>
<dbReference type="Pfam" id="PF24883">
    <property type="entry name" value="NPHP3_N"/>
    <property type="match status" value="1"/>
</dbReference>
<dbReference type="InterPro" id="IPR056884">
    <property type="entry name" value="NPHP3-like_N"/>
</dbReference>
<dbReference type="InterPro" id="IPR027417">
    <property type="entry name" value="P-loop_NTPase"/>
</dbReference>
<feature type="compositionally biased region" description="Basic and acidic residues" evidence="2">
    <location>
        <begin position="623"/>
        <end position="632"/>
    </location>
</feature>
<dbReference type="OrthoDB" id="5086500at2759"/>
<evidence type="ECO:0000313" key="5">
    <source>
        <dbReference type="Proteomes" id="UP000722485"/>
    </source>
</evidence>
<dbReference type="AlphaFoldDB" id="A0A9P5HMV4"/>
<feature type="region of interest" description="Disordered" evidence="2">
    <location>
        <begin position="612"/>
        <end position="632"/>
    </location>
</feature>
<dbReference type="EMBL" id="JAANBB010000012">
    <property type="protein sequence ID" value="KAF7556421.1"/>
    <property type="molecule type" value="Genomic_DNA"/>
</dbReference>
<reference evidence="4" key="1">
    <citation type="submission" date="2020-03" db="EMBL/GenBank/DDBJ databases">
        <title>Draft Genome Sequence of Cylindrodendrum hubeiense.</title>
        <authorList>
            <person name="Buettner E."/>
            <person name="Kellner H."/>
        </authorList>
    </citation>
    <scope>NUCLEOTIDE SEQUENCE</scope>
    <source>
        <strain evidence="4">IHI 201604</strain>
    </source>
</reference>
<feature type="compositionally biased region" description="Basic and acidic residues" evidence="2">
    <location>
        <begin position="798"/>
        <end position="821"/>
    </location>
</feature>
<evidence type="ECO:0000256" key="2">
    <source>
        <dbReference type="SAM" id="MobiDB-lite"/>
    </source>
</evidence>
<comment type="caution">
    <text evidence="4">The sequence shown here is derived from an EMBL/GenBank/DDBJ whole genome shotgun (WGS) entry which is preliminary data.</text>
</comment>
<feature type="compositionally biased region" description="Acidic residues" evidence="2">
    <location>
        <begin position="742"/>
        <end position="752"/>
    </location>
</feature>
<dbReference type="PANTHER" id="PTHR10039">
    <property type="entry name" value="AMELOGENIN"/>
    <property type="match status" value="1"/>
</dbReference>
<dbReference type="SUPFAM" id="SSF52540">
    <property type="entry name" value="P-loop containing nucleoside triphosphate hydrolases"/>
    <property type="match status" value="1"/>
</dbReference>
<evidence type="ECO:0000313" key="4">
    <source>
        <dbReference type="EMBL" id="KAF7556421.1"/>
    </source>
</evidence>
<keyword evidence="1" id="KW-0677">Repeat</keyword>
<evidence type="ECO:0000259" key="3">
    <source>
        <dbReference type="Pfam" id="PF24883"/>
    </source>
</evidence>
<feature type="domain" description="Nephrocystin 3-like N-terminal" evidence="3">
    <location>
        <begin position="309"/>
        <end position="484"/>
    </location>
</feature>
<name>A0A9P5HMV4_9HYPO</name>
<keyword evidence="5" id="KW-1185">Reference proteome</keyword>